<dbReference type="EMBL" id="DXHU01000023">
    <property type="protein sequence ID" value="HIV99378.1"/>
    <property type="molecule type" value="Genomic_DNA"/>
</dbReference>
<proteinExistence type="predicted"/>
<organism evidence="1 2">
    <name type="scientific">Candidatus Ornithospirochaeta avicola</name>
    <dbReference type="NCBI Taxonomy" id="2840896"/>
    <lineage>
        <taxon>Bacteria</taxon>
        <taxon>Pseudomonadati</taxon>
        <taxon>Spirochaetota</taxon>
        <taxon>Spirochaetia</taxon>
        <taxon>Spirochaetales</taxon>
        <taxon>Spirochaetaceae</taxon>
        <taxon>Spirochaetaceae incertae sedis</taxon>
        <taxon>Candidatus Ornithospirochaeta</taxon>
    </lineage>
</organism>
<evidence type="ECO:0000313" key="2">
    <source>
        <dbReference type="Proteomes" id="UP000823936"/>
    </source>
</evidence>
<reference evidence="1" key="2">
    <citation type="submission" date="2021-04" db="EMBL/GenBank/DDBJ databases">
        <authorList>
            <person name="Gilroy R."/>
        </authorList>
    </citation>
    <scope>NUCLEOTIDE SEQUENCE</scope>
    <source>
        <strain evidence="1">Gambia11-129</strain>
    </source>
</reference>
<comment type="caution">
    <text evidence="1">The sequence shown here is derived from an EMBL/GenBank/DDBJ whole genome shotgun (WGS) entry which is preliminary data.</text>
</comment>
<accession>A0A9D1PTR6</accession>
<evidence type="ECO:0008006" key="3">
    <source>
        <dbReference type="Google" id="ProtNLM"/>
    </source>
</evidence>
<name>A0A9D1PTR6_9SPIO</name>
<gene>
    <name evidence="1" type="ORF">IAB12_06355</name>
</gene>
<dbReference type="AlphaFoldDB" id="A0A9D1PTR6"/>
<dbReference type="Proteomes" id="UP000823936">
    <property type="component" value="Unassembled WGS sequence"/>
</dbReference>
<evidence type="ECO:0000313" key="1">
    <source>
        <dbReference type="EMBL" id="HIV99378.1"/>
    </source>
</evidence>
<reference evidence="1" key="1">
    <citation type="journal article" date="2021" name="PeerJ">
        <title>Extensive microbial diversity within the chicken gut microbiome revealed by metagenomics and culture.</title>
        <authorList>
            <person name="Gilroy R."/>
            <person name="Ravi A."/>
            <person name="Getino M."/>
            <person name="Pursley I."/>
            <person name="Horton D.L."/>
            <person name="Alikhan N.F."/>
            <person name="Baker D."/>
            <person name="Gharbi K."/>
            <person name="Hall N."/>
            <person name="Watson M."/>
            <person name="Adriaenssens E.M."/>
            <person name="Foster-Nyarko E."/>
            <person name="Jarju S."/>
            <person name="Secka A."/>
            <person name="Antonio M."/>
            <person name="Oren A."/>
            <person name="Chaudhuri R.R."/>
            <person name="La Ragione R."/>
            <person name="Hildebrand F."/>
            <person name="Pallen M.J."/>
        </authorList>
    </citation>
    <scope>NUCLEOTIDE SEQUENCE</scope>
    <source>
        <strain evidence="1">Gambia11-129</strain>
    </source>
</reference>
<protein>
    <recommendedName>
        <fullName evidence="3">Cell division protein ZapB</fullName>
    </recommendedName>
</protein>
<sequence>MEQVQERQLIALRIQKAMALIAQLRDSYRELESRFRMVETHNIELQELIDKVSADQQVVEQAIESAMEGLVGLETSLGDLDNFGTMDLTELEDAEAFTIGNEGEDLETFEENN</sequence>